<dbReference type="EMBL" id="JADEWL010000010">
    <property type="protein sequence ID" value="MBE9212119.1"/>
    <property type="molecule type" value="Genomic_DNA"/>
</dbReference>
<reference evidence="2" key="1">
    <citation type="submission" date="2020-10" db="EMBL/GenBank/DDBJ databases">
        <authorList>
            <person name="Castelo-Branco R."/>
            <person name="Eusebio N."/>
            <person name="Adriana R."/>
            <person name="Vieira A."/>
            <person name="Brugerolle De Fraissinette N."/>
            <person name="Rezende De Castro R."/>
            <person name="Schneider M.P."/>
            <person name="Vasconcelos V."/>
            <person name="Leao P.N."/>
        </authorList>
    </citation>
    <scope>NUCLEOTIDE SEQUENCE</scope>
    <source>
        <strain evidence="2">LEGE 06105</strain>
    </source>
</reference>
<evidence type="ECO:0000256" key="1">
    <source>
        <dbReference type="SAM" id="Phobius"/>
    </source>
</evidence>
<comment type="caution">
    <text evidence="2">The sequence shown here is derived from an EMBL/GenBank/DDBJ whole genome shotgun (WGS) entry which is preliminary data.</text>
</comment>
<name>A0A8J7F650_9CYAN</name>
<keyword evidence="1" id="KW-1133">Transmembrane helix</keyword>
<proteinExistence type="predicted"/>
<dbReference type="AlphaFoldDB" id="A0A8J7F650"/>
<feature type="transmembrane region" description="Helical" evidence="1">
    <location>
        <begin position="53"/>
        <end position="76"/>
    </location>
</feature>
<keyword evidence="1" id="KW-0812">Transmembrane</keyword>
<sequence>MPPRWPRKPDRKNDPAYRKLDDRMNFAVHVAIFALFNSGLWFFHNFLLASWEWLPILTLSWLFILLSHLIYISVIADYSNTPPKST</sequence>
<dbReference type="Proteomes" id="UP000620559">
    <property type="component" value="Unassembled WGS sequence"/>
</dbReference>
<evidence type="ECO:0000313" key="3">
    <source>
        <dbReference type="Proteomes" id="UP000620559"/>
    </source>
</evidence>
<keyword evidence="1" id="KW-0472">Membrane</keyword>
<gene>
    <name evidence="2" type="ORF">IQ247_05230</name>
</gene>
<organism evidence="2 3">
    <name type="scientific">Plectonema cf. radiosum LEGE 06105</name>
    <dbReference type="NCBI Taxonomy" id="945769"/>
    <lineage>
        <taxon>Bacteria</taxon>
        <taxon>Bacillati</taxon>
        <taxon>Cyanobacteriota</taxon>
        <taxon>Cyanophyceae</taxon>
        <taxon>Oscillatoriophycideae</taxon>
        <taxon>Oscillatoriales</taxon>
        <taxon>Microcoleaceae</taxon>
        <taxon>Plectonema</taxon>
    </lineage>
</organism>
<evidence type="ECO:0000313" key="2">
    <source>
        <dbReference type="EMBL" id="MBE9212119.1"/>
    </source>
</evidence>
<accession>A0A8J7F650</accession>
<keyword evidence="3" id="KW-1185">Reference proteome</keyword>
<feature type="transmembrane region" description="Helical" evidence="1">
    <location>
        <begin position="26"/>
        <end position="47"/>
    </location>
</feature>
<protein>
    <submittedName>
        <fullName evidence="2">2TM domain-containing protein</fullName>
    </submittedName>
</protein>
<dbReference type="RefSeq" id="WP_193917752.1">
    <property type="nucleotide sequence ID" value="NZ_JADEWL010000010.1"/>
</dbReference>